<sequence>MSTPNKTLKTPLRVALACLIVGMLSRIVNWPYAGGIIFVSFFAILILYAIRFSRKNPKKSVDYIKMVLVLFWTTNGLLRILDFPNTVIFQIGTALCFIVWFAMEGTAYFMDQDRKSTNTILEIGWNFAMVVGVLTIIAGGLMQLLKWEFAIPTLTTGLTIVTAYILKDIFNSEKKEKKDNNNEEFQL</sequence>
<dbReference type="Proteomes" id="UP000286990">
    <property type="component" value="Unassembled WGS sequence"/>
</dbReference>
<protein>
    <submittedName>
        <fullName evidence="2">Uncharacterized protein</fullName>
    </submittedName>
</protein>
<feature type="transmembrane region" description="Helical" evidence="1">
    <location>
        <begin position="149"/>
        <end position="166"/>
    </location>
</feature>
<feature type="transmembrane region" description="Helical" evidence="1">
    <location>
        <begin position="123"/>
        <end position="143"/>
    </location>
</feature>
<organism evidence="2 3">
    <name type="scientific">Maribacter algicola</name>
    <dbReference type="NCBI Taxonomy" id="2498892"/>
    <lineage>
        <taxon>Bacteria</taxon>
        <taxon>Pseudomonadati</taxon>
        <taxon>Bacteroidota</taxon>
        <taxon>Flavobacteriia</taxon>
        <taxon>Flavobacteriales</taxon>
        <taxon>Flavobacteriaceae</taxon>
        <taxon>Maribacter</taxon>
    </lineage>
</organism>
<keyword evidence="1" id="KW-0812">Transmembrane</keyword>
<reference evidence="3" key="2">
    <citation type="submission" date="2018-12" db="EMBL/GenBank/DDBJ databases">
        <title>Maribacter lutimaris sp. nov., isolated from marine sediment.</title>
        <authorList>
            <person name="Kim K.K."/>
        </authorList>
    </citation>
    <scope>NUCLEOTIDE SEQUENCE [LARGE SCALE GENOMIC DNA]</scope>
    <source>
        <strain evidence="3">PoM-212</strain>
    </source>
</reference>
<comment type="caution">
    <text evidence="2">The sequence shown here is derived from an EMBL/GenBank/DDBJ whole genome shotgun (WGS) entry which is preliminary data.</text>
</comment>
<keyword evidence="1" id="KW-0472">Membrane</keyword>
<keyword evidence="3" id="KW-1185">Reference proteome</keyword>
<evidence type="ECO:0000313" key="3">
    <source>
        <dbReference type="Proteomes" id="UP000286990"/>
    </source>
</evidence>
<evidence type="ECO:0000313" key="2">
    <source>
        <dbReference type="EMBL" id="RRQ48703.1"/>
    </source>
</evidence>
<dbReference type="OrthoDB" id="1429903at2"/>
<feature type="transmembrane region" description="Helical" evidence="1">
    <location>
        <begin position="34"/>
        <end position="51"/>
    </location>
</feature>
<dbReference type="RefSeq" id="WP_125223423.1">
    <property type="nucleotide sequence ID" value="NZ_QUSX01000002.1"/>
</dbReference>
<dbReference type="EMBL" id="QUSX01000002">
    <property type="protein sequence ID" value="RRQ48703.1"/>
    <property type="molecule type" value="Genomic_DNA"/>
</dbReference>
<name>A0A3R8PYR5_9FLAO</name>
<gene>
    <name evidence="2" type="ORF">DZC72_13570</name>
</gene>
<accession>A0A3R8PYR5</accession>
<dbReference type="AlphaFoldDB" id="A0A3R8PYR5"/>
<reference evidence="3" key="1">
    <citation type="submission" date="2018-08" db="EMBL/GenBank/DDBJ databases">
        <authorList>
            <person name="Khan S.A."/>
            <person name="J S.E."/>
        </authorList>
    </citation>
    <scope>NUCLEOTIDE SEQUENCE [LARGE SCALE GENOMIC DNA]</scope>
    <source>
        <strain evidence="3">PoM-212</strain>
    </source>
</reference>
<keyword evidence="1" id="KW-1133">Transmembrane helix</keyword>
<evidence type="ECO:0000256" key="1">
    <source>
        <dbReference type="SAM" id="Phobius"/>
    </source>
</evidence>
<feature type="transmembrane region" description="Helical" evidence="1">
    <location>
        <begin position="87"/>
        <end position="111"/>
    </location>
</feature>
<proteinExistence type="predicted"/>